<dbReference type="InterPro" id="IPR029028">
    <property type="entry name" value="Alpha/beta_knot_MTases"/>
</dbReference>
<evidence type="ECO:0000256" key="10">
    <source>
        <dbReference type="ARBA" id="ARBA00022691"/>
    </source>
</evidence>
<evidence type="ECO:0000259" key="18">
    <source>
        <dbReference type="Pfam" id="PF01746"/>
    </source>
</evidence>
<keyword evidence="8 15" id="KW-0489">Methyltransferase</keyword>
<evidence type="ECO:0000256" key="14">
    <source>
        <dbReference type="ARBA" id="ARBA00047783"/>
    </source>
</evidence>
<dbReference type="STRING" id="1285242.A6A04_03225"/>
<dbReference type="Pfam" id="PF01746">
    <property type="entry name" value="tRNA_m1G_MT"/>
    <property type="match status" value="1"/>
</dbReference>
<evidence type="ECO:0000256" key="16">
    <source>
        <dbReference type="PIRSR" id="PIRSR000386-1"/>
    </source>
</evidence>
<keyword evidence="9 15" id="KW-0808">Transferase</keyword>
<dbReference type="PANTHER" id="PTHR46417">
    <property type="entry name" value="TRNA (GUANINE-N(1)-)-METHYLTRANSFERASE"/>
    <property type="match status" value="1"/>
</dbReference>
<comment type="subcellular location">
    <subcellularLocation>
        <location evidence="2 15 17">Cytoplasm</location>
    </subcellularLocation>
</comment>
<evidence type="ECO:0000256" key="3">
    <source>
        <dbReference type="ARBA" id="ARBA00007630"/>
    </source>
</evidence>
<dbReference type="InterPro" id="IPR016009">
    <property type="entry name" value="tRNA_MeTrfase_TRMD/TRM10"/>
</dbReference>
<sequence>MVEAVEETVRQPWRATLLSIFPEMFPGPLGLSLAGRALEEGLWSIDAVDIRGFAPGRHRNVDDSPFGGGAGMVMRPDVLDAAIRGTPAPGPLVYMTPRGRMLDQSLVRQLAEGPGVRVLCGRFEGVDQRVLEAHEALEISVGDFVLSGGEPAALVMLDAIVRLLPGVIGKQESLAEESFEWGLLEYPHYTRPQVWDGREVPDVLLSGHHEKINAWRKRQAEDVTRRRRPDLWDRYQAAKTGNEG</sequence>
<evidence type="ECO:0000256" key="5">
    <source>
        <dbReference type="ARBA" id="ARBA00012807"/>
    </source>
</evidence>
<evidence type="ECO:0000256" key="9">
    <source>
        <dbReference type="ARBA" id="ARBA00022679"/>
    </source>
</evidence>
<evidence type="ECO:0000256" key="1">
    <source>
        <dbReference type="ARBA" id="ARBA00002634"/>
    </source>
</evidence>
<dbReference type="GO" id="GO:0052906">
    <property type="term" value="F:tRNA (guanine(37)-N1)-methyltransferase activity"/>
    <property type="evidence" value="ECO:0007669"/>
    <property type="project" value="UniProtKB-UniRule"/>
</dbReference>
<dbReference type="OrthoDB" id="9807416at2"/>
<feature type="binding site" evidence="15 16">
    <location>
        <begin position="141"/>
        <end position="146"/>
    </location>
    <ligand>
        <name>S-adenosyl-L-methionine</name>
        <dbReference type="ChEBI" id="CHEBI:59789"/>
    </ligand>
</feature>
<dbReference type="EC" id="2.1.1.228" evidence="5 15"/>
<evidence type="ECO:0000256" key="15">
    <source>
        <dbReference type="HAMAP-Rule" id="MF_00605"/>
    </source>
</evidence>
<gene>
    <name evidence="15" type="primary">trmD</name>
    <name evidence="19" type="ORF">A6A04_03225</name>
</gene>
<dbReference type="HAMAP" id="MF_00605">
    <property type="entry name" value="TrmD"/>
    <property type="match status" value="1"/>
</dbReference>
<comment type="function">
    <text evidence="1 15 17">Specifically methylates guanosine-37 in various tRNAs.</text>
</comment>
<dbReference type="InterPro" id="IPR002649">
    <property type="entry name" value="tRNA_m1G_MeTrfase_TrmD"/>
</dbReference>
<dbReference type="CDD" id="cd18080">
    <property type="entry name" value="TrmD-like"/>
    <property type="match status" value="1"/>
</dbReference>
<comment type="catalytic activity">
    <reaction evidence="14 15 17">
        <text>guanosine(37) in tRNA + S-adenosyl-L-methionine = N(1)-methylguanosine(37) in tRNA + S-adenosyl-L-homocysteine + H(+)</text>
        <dbReference type="Rhea" id="RHEA:36899"/>
        <dbReference type="Rhea" id="RHEA-COMP:10145"/>
        <dbReference type="Rhea" id="RHEA-COMP:10147"/>
        <dbReference type="ChEBI" id="CHEBI:15378"/>
        <dbReference type="ChEBI" id="CHEBI:57856"/>
        <dbReference type="ChEBI" id="CHEBI:59789"/>
        <dbReference type="ChEBI" id="CHEBI:73542"/>
        <dbReference type="ChEBI" id="CHEBI:74269"/>
        <dbReference type="EC" id="2.1.1.228"/>
    </reaction>
</comment>
<dbReference type="NCBIfam" id="TIGR00088">
    <property type="entry name" value="trmD"/>
    <property type="match status" value="1"/>
</dbReference>
<accession>A0A178MKR0</accession>
<reference evidence="19 20" key="1">
    <citation type="submission" date="2016-04" db="EMBL/GenBank/DDBJ databases">
        <title>Draft genome sequence of freshwater magnetotactic bacteria Magnetospirillum marisnigri SP-1 and Magnetospirillum moscoviense BB-1.</title>
        <authorList>
            <person name="Koziaeva V."/>
            <person name="Dziuba M.V."/>
            <person name="Ivanov T.M."/>
            <person name="Kuznetsov B."/>
            <person name="Grouzdev D.S."/>
        </authorList>
    </citation>
    <scope>NUCLEOTIDE SEQUENCE [LARGE SCALE GENOMIC DNA]</scope>
    <source>
        <strain evidence="19 20">SP-1</strain>
    </source>
</reference>
<evidence type="ECO:0000313" key="20">
    <source>
        <dbReference type="Proteomes" id="UP000078428"/>
    </source>
</evidence>
<keyword evidence="7 15" id="KW-0963">Cytoplasm</keyword>
<dbReference type="GO" id="GO:0005829">
    <property type="term" value="C:cytosol"/>
    <property type="evidence" value="ECO:0007669"/>
    <property type="project" value="TreeGrafter"/>
</dbReference>
<protein>
    <recommendedName>
        <fullName evidence="6 15">tRNA (guanine-N(1)-)-methyltransferase</fullName>
        <ecNumber evidence="5 15">2.1.1.228</ecNumber>
    </recommendedName>
    <alternativeName>
        <fullName evidence="12 15">M1G-methyltransferase</fullName>
    </alternativeName>
    <alternativeName>
        <fullName evidence="13 15">tRNA [GM37] methyltransferase</fullName>
    </alternativeName>
</protein>
<dbReference type="NCBIfam" id="NF000648">
    <property type="entry name" value="PRK00026.1"/>
    <property type="match status" value="1"/>
</dbReference>
<comment type="caution">
    <text evidence="19">The sequence shown here is derived from an EMBL/GenBank/DDBJ whole genome shotgun (WGS) entry which is preliminary data.</text>
</comment>
<feature type="domain" description="tRNA methyltransferase TRMD/TRM10-type" evidence="18">
    <location>
        <begin position="15"/>
        <end position="233"/>
    </location>
</feature>
<evidence type="ECO:0000256" key="17">
    <source>
        <dbReference type="RuleBase" id="RU003464"/>
    </source>
</evidence>
<name>A0A178MKR0_9PROT</name>
<feature type="binding site" evidence="15 16">
    <location>
        <position position="121"/>
    </location>
    <ligand>
        <name>S-adenosyl-L-methionine</name>
        <dbReference type="ChEBI" id="CHEBI:59789"/>
    </ligand>
</feature>
<evidence type="ECO:0000256" key="6">
    <source>
        <dbReference type="ARBA" id="ARBA00014679"/>
    </source>
</evidence>
<evidence type="ECO:0000256" key="13">
    <source>
        <dbReference type="ARBA" id="ARBA00033392"/>
    </source>
</evidence>
<dbReference type="InterPro" id="IPR029026">
    <property type="entry name" value="tRNA_m1G_MTases_N"/>
</dbReference>
<evidence type="ECO:0000256" key="8">
    <source>
        <dbReference type="ARBA" id="ARBA00022603"/>
    </source>
</evidence>
<dbReference type="PANTHER" id="PTHR46417:SF1">
    <property type="entry name" value="TRNA (GUANINE-N(1)-)-METHYLTRANSFERASE"/>
    <property type="match status" value="1"/>
</dbReference>
<evidence type="ECO:0000313" key="19">
    <source>
        <dbReference type="EMBL" id="OAN49143.1"/>
    </source>
</evidence>
<dbReference type="AlphaFoldDB" id="A0A178MKR0"/>
<dbReference type="Gene3D" id="1.10.1270.20">
    <property type="entry name" value="tRNA(m1g37)methyltransferase, domain 2"/>
    <property type="match status" value="1"/>
</dbReference>
<keyword evidence="11 15" id="KW-0819">tRNA processing</keyword>
<dbReference type="EMBL" id="LWQT01000066">
    <property type="protein sequence ID" value="OAN49143.1"/>
    <property type="molecule type" value="Genomic_DNA"/>
</dbReference>
<evidence type="ECO:0000256" key="4">
    <source>
        <dbReference type="ARBA" id="ARBA00011738"/>
    </source>
</evidence>
<dbReference type="GO" id="GO:0002939">
    <property type="term" value="P:tRNA N1-guanine methylation"/>
    <property type="evidence" value="ECO:0007669"/>
    <property type="project" value="TreeGrafter"/>
</dbReference>
<dbReference type="Gene3D" id="3.40.1280.10">
    <property type="match status" value="1"/>
</dbReference>
<organism evidence="19 20">
    <name type="scientific">Paramagnetospirillum marisnigri</name>
    <dbReference type="NCBI Taxonomy" id="1285242"/>
    <lineage>
        <taxon>Bacteria</taxon>
        <taxon>Pseudomonadati</taxon>
        <taxon>Pseudomonadota</taxon>
        <taxon>Alphaproteobacteria</taxon>
        <taxon>Rhodospirillales</taxon>
        <taxon>Magnetospirillaceae</taxon>
        <taxon>Paramagnetospirillum</taxon>
    </lineage>
</organism>
<keyword evidence="20" id="KW-1185">Reference proteome</keyword>
<evidence type="ECO:0000256" key="7">
    <source>
        <dbReference type="ARBA" id="ARBA00022490"/>
    </source>
</evidence>
<proteinExistence type="inferred from homology"/>
<comment type="subunit">
    <text evidence="4 15 17">Homodimer.</text>
</comment>
<evidence type="ECO:0000256" key="12">
    <source>
        <dbReference type="ARBA" id="ARBA00029736"/>
    </source>
</evidence>
<dbReference type="Proteomes" id="UP000078428">
    <property type="component" value="Unassembled WGS sequence"/>
</dbReference>
<dbReference type="SUPFAM" id="SSF75217">
    <property type="entry name" value="alpha/beta knot"/>
    <property type="match status" value="1"/>
</dbReference>
<dbReference type="InterPro" id="IPR023148">
    <property type="entry name" value="tRNA_m1G_MeTrfase_C_sf"/>
</dbReference>
<dbReference type="RefSeq" id="WP_068493489.1">
    <property type="nucleotide sequence ID" value="NZ_LWQT01000066.1"/>
</dbReference>
<dbReference type="PIRSF" id="PIRSF000386">
    <property type="entry name" value="tRNA_mtase"/>
    <property type="match status" value="1"/>
</dbReference>
<keyword evidence="10 15" id="KW-0949">S-adenosyl-L-methionine</keyword>
<comment type="similarity">
    <text evidence="3 15 17">Belongs to the RNA methyltransferase TrmD family.</text>
</comment>
<evidence type="ECO:0000256" key="11">
    <source>
        <dbReference type="ARBA" id="ARBA00022694"/>
    </source>
</evidence>
<evidence type="ECO:0000256" key="2">
    <source>
        <dbReference type="ARBA" id="ARBA00004496"/>
    </source>
</evidence>